<name>A0A915M292_MELJA</name>
<comment type="similarity">
    <text evidence="2">Belongs to the mitochondrial carrier (TC 2.A.29) family.</text>
</comment>
<proteinExistence type="inferred from homology"/>
<keyword evidence="5" id="KW-0677">Repeat</keyword>
<evidence type="ECO:0000256" key="6">
    <source>
        <dbReference type="ARBA" id="ARBA00023136"/>
    </source>
</evidence>
<protein>
    <submittedName>
        <fullName evidence="8">Mitochondrial carrier protein</fullName>
    </submittedName>
</protein>
<reference evidence="8" key="1">
    <citation type="submission" date="2022-11" db="UniProtKB">
        <authorList>
            <consortium name="WormBaseParasite"/>
        </authorList>
    </citation>
    <scope>IDENTIFICATION</scope>
</reference>
<dbReference type="WBParaSite" id="scaffold2793_cov170.g5439">
    <property type="protein sequence ID" value="scaffold2793_cov170.g5439"/>
    <property type="gene ID" value="scaffold2793_cov170.g5439"/>
</dbReference>
<evidence type="ECO:0000256" key="3">
    <source>
        <dbReference type="ARBA" id="ARBA00022448"/>
    </source>
</evidence>
<dbReference type="SUPFAM" id="SSF103506">
    <property type="entry name" value="Mitochondrial carrier"/>
    <property type="match status" value="1"/>
</dbReference>
<dbReference type="GO" id="GO:0016020">
    <property type="term" value="C:membrane"/>
    <property type="evidence" value="ECO:0007669"/>
    <property type="project" value="UniProtKB-SubCell"/>
</dbReference>
<comment type="subcellular location">
    <subcellularLocation>
        <location evidence="1">Membrane</location>
        <topology evidence="1">Multi-pass membrane protein</topology>
    </subcellularLocation>
</comment>
<evidence type="ECO:0000313" key="7">
    <source>
        <dbReference type="Proteomes" id="UP000887561"/>
    </source>
</evidence>
<evidence type="ECO:0000256" key="1">
    <source>
        <dbReference type="ARBA" id="ARBA00004141"/>
    </source>
</evidence>
<dbReference type="Pfam" id="PF00153">
    <property type="entry name" value="Mito_carr"/>
    <property type="match status" value="1"/>
</dbReference>
<sequence length="65" mass="7383">MEEVKNKEIQEQKHWGLDIGETVHEDLTPKDLNVGLFKHFIAGGTAGFFSRTTTAPLDRLKVFLQ</sequence>
<keyword evidence="4" id="KW-0812">Transmembrane</keyword>
<organism evidence="7 8">
    <name type="scientific">Meloidogyne javanica</name>
    <name type="common">Root-knot nematode worm</name>
    <dbReference type="NCBI Taxonomy" id="6303"/>
    <lineage>
        <taxon>Eukaryota</taxon>
        <taxon>Metazoa</taxon>
        <taxon>Ecdysozoa</taxon>
        <taxon>Nematoda</taxon>
        <taxon>Chromadorea</taxon>
        <taxon>Rhabditida</taxon>
        <taxon>Tylenchina</taxon>
        <taxon>Tylenchomorpha</taxon>
        <taxon>Tylenchoidea</taxon>
        <taxon>Meloidogynidae</taxon>
        <taxon>Meloidogyninae</taxon>
        <taxon>Meloidogyne</taxon>
        <taxon>Meloidogyne incognita group</taxon>
    </lineage>
</organism>
<evidence type="ECO:0000313" key="8">
    <source>
        <dbReference type="WBParaSite" id="scaffold2793_cov170.g5439"/>
    </source>
</evidence>
<evidence type="ECO:0000256" key="4">
    <source>
        <dbReference type="ARBA" id="ARBA00022692"/>
    </source>
</evidence>
<accession>A0A915M292</accession>
<dbReference type="PRINTS" id="PR00926">
    <property type="entry name" value="MITOCARRIER"/>
</dbReference>
<dbReference type="Proteomes" id="UP000887561">
    <property type="component" value="Unplaced"/>
</dbReference>
<dbReference type="InterPro" id="IPR002067">
    <property type="entry name" value="MCP"/>
</dbReference>
<dbReference type="InterPro" id="IPR018108">
    <property type="entry name" value="MCP_transmembrane"/>
</dbReference>
<keyword evidence="6" id="KW-0472">Membrane</keyword>
<dbReference type="InterPro" id="IPR023395">
    <property type="entry name" value="MCP_dom_sf"/>
</dbReference>
<dbReference type="AlphaFoldDB" id="A0A915M292"/>
<evidence type="ECO:0000256" key="2">
    <source>
        <dbReference type="ARBA" id="ARBA00006375"/>
    </source>
</evidence>
<keyword evidence="3" id="KW-0813">Transport</keyword>
<evidence type="ECO:0000256" key="5">
    <source>
        <dbReference type="ARBA" id="ARBA00022737"/>
    </source>
</evidence>
<dbReference type="Gene3D" id="1.50.40.10">
    <property type="entry name" value="Mitochondrial carrier domain"/>
    <property type="match status" value="1"/>
</dbReference>
<keyword evidence="7" id="KW-1185">Reference proteome</keyword>
<dbReference type="GO" id="GO:0055085">
    <property type="term" value="P:transmembrane transport"/>
    <property type="evidence" value="ECO:0007669"/>
    <property type="project" value="InterPro"/>
</dbReference>